<sequence length="85" mass="10258">MALKVRVSEAVNELHELMGKVTSEYHFQEADQRHPTNLTMRNYAKRRNREIQKYSLEKWMSLNKRYGRRFATIPDKFERSLALSR</sequence>
<name>A0ACB8FSD6_9SAUR</name>
<organism evidence="1 2">
    <name type="scientific">Sphaerodactylus townsendi</name>
    <dbReference type="NCBI Taxonomy" id="933632"/>
    <lineage>
        <taxon>Eukaryota</taxon>
        <taxon>Metazoa</taxon>
        <taxon>Chordata</taxon>
        <taxon>Craniata</taxon>
        <taxon>Vertebrata</taxon>
        <taxon>Euteleostomi</taxon>
        <taxon>Lepidosauria</taxon>
        <taxon>Squamata</taxon>
        <taxon>Bifurcata</taxon>
        <taxon>Gekkota</taxon>
        <taxon>Sphaerodactylidae</taxon>
        <taxon>Sphaerodactylus</taxon>
    </lineage>
</organism>
<evidence type="ECO:0000313" key="1">
    <source>
        <dbReference type="EMBL" id="KAH8007845.1"/>
    </source>
</evidence>
<comment type="caution">
    <text evidence="1">The sequence shown here is derived from an EMBL/GenBank/DDBJ whole genome shotgun (WGS) entry which is preliminary data.</text>
</comment>
<evidence type="ECO:0000313" key="2">
    <source>
        <dbReference type="Proteomes" id="UP000827872"/>
    </source>
</evidence>
<reference evidence="1" key="1">
    <citation type="submission" date="2021-08" db="EMBL/GenBank/DDBJ databases">
        <title>The first chromosome-level gecko genome reveals the dynamic sex chromosomes of Neotropical dwarf geckos (Sphaerodactylidae: Sphaerodactylus).</title>
        <authorList>
            <person name="Pinto B.J."/>
            <person name="Keating S.E."/>
            <person name="Gamble T."/>
        </authorList>
    </citation>
    <scope>NUCLEOTIDE SEQUENCE</scope>
    <source>
        <strain evidence="1">TG3544</strain>
    </source>
</reference>
<accession>A0ACB8FSD6</accession>
<dbReference type="EMBL" id="CM037619">
    <property type="protein sequence ID" value="KAH8007845.1"/>
    <property type="molecule type" value="Genomic_DNA"/>
</dbReference>
<proteinExistence type="predicted"/>
<dbReference type="Proteomes" id="UP000827872">
    <property type="component" value="Linkage Group LG06"/>
</dbReference>
<gene>
    <name evidence="1" type="ORF">K3G42_026125</name>
</gene>
<keyword evidence="2" id="KW-1185">Reference proteome</keyword>
<protein>
    <submittedName>
        <fullName evidence="1">Uncharacterized protein</fullName>
    </submittedName>
</protein>